<protein>
    <recommendedName>
        <fullName evidence="1">Amidohydrolase-related domain-containing protein</fullName>
    </recommendedName>
</protein>
<dbReference type="InterPro" id="IPR006680">
    <property type="entry name" value="Amidohydro-rel"/>
</dbReference>
<dbReference type="SUPFAM" id="SSF51556">
    <property type="entry name" value="Metallo-dependent hydrolases"/>
    <property type="match status" value="1"/>
</dbReference>
<dbReference type="GO" id="GO:0016787">
    <property type="term" value="F:hydrolase activity"/>
    <property type="evidence" value="ECO:0007669"/>
    <property type="project" value="InterPro"/>
</dbReference>
<dbReference type="Gene3D" id="3.20.20.140">
    <property type="entry name" value="Metal-dependent hydrolases"/>
    <property type="match status" value="1"/>
</dbReference>
<gene>
    <name evidence="2" type="ORF">BGE01nite_43270</name>
</gene>
<keyword evidence="3" id="KW-1185">Reference proteome</keyword>
<dbReference type="AlphaFoldDB" id="A0A512ME95"/>
<evidence type="ECO:0000313" key="3">
    <source>
        <dbReference type="Proteomes" id="UP000321577"/>
    </source>
</evidence>
<name>A0A512ME95_9BACT</name>
<reference evidence="2 3" key="1">
    <citation type="submission" date="2019-07" db="EMBL/GenBank/DDBJ databases">
        <title>Whole genome shotgun sequence of Brevifollis gellanilyticus NBRC 108608.</title>
        <authorList>
            <person name="Hosoyama A."/>
            <person name="Uohara A."/>
            <person name="Ohji S."/>
            <person name="Ichikawa N."/>
        </authorList>
    </citation>
    <scope>NUCLEOTIDE SEQUENCE [LARGE SCALE GENOMIC DNA]</scope>
    <source>
        <strain evidence="2 3">NBRC 108608</strain>
    </source>
</reference>
<comment type="caution">
    <text evidence="2">The sequence shown here is derived from an EMBL/GenBank/DDBJ whole genome shotgun (WGS) entry which is preliminary data.</text>
</comment>
<dbReference type="OrthoDB" id="9771932at2"/>
<dbReference type="InterPro" id="IPR032466">
    <property type="entry name" value="Metal_Hydrolase"/>
</dbReference>
<accession>A0A512ME95</accession>
<sequence>MLIDVHNHLGADLLFYLHGDFPYSQQLVQMQQEGGALGITHWVAFPFVSYAAMDVTKFREGGIAFDSGGLETVPYAFENRRLLEECQVLFPEEGKSILPFMIVDPMRHTDAQAKELVKLRSEYRFHGIKIQSTIIQSDIKRLAHEGKVFLDLAREWDIPFLIHSSVAKDDLWAQAHDILDVAEANPDIRFCTAHSCRFDKECLDRVNELPNTWFDNSAHCIHCVGAVDNLPYIAPKERRFDSDYSDPGRVIADLAAAYPNKFMWGSDSPFYSYAAAISGKVVKLISTYDAEMKALRAAGEEAVNRITSTNTLKFLKLADESILG</sequence>
<evidence type="ECO:0000313" key="2">
    <source>
        <dbReference type="EMBL" id="GEP45036.1"/>
    </source>
</evidence>
<dbReference type="Proteomes" id="UP000321577">
    <property type="component" value="Unassembled WGS sequence"/>
</dbReference>
<dbReference type="EMBL" id="BKAG01000040">
    <property type="protein sequence ID" value="GEP45036.1"/>
    <property type="molecule type" value="Genomic_DNA"/>
</dbReference>
<feature type="domain" description="Amidohydrolase-related" evidence="1">
    <location>
        <begin position="3"/>
        <end position="316"/>
    </location>
</feature>
<evidence type="ECO:0000259" key="1">
    <source>
        <dbReference type="Pfam" id="PF04909"/>
    </source>
</evidence>
<organism evidence="2 3">
    <name type="scientific">Brevifollis gellanilyticus</name>
    <dbReference type="NCBI Taxonomy" id="748831"/>
    <lineage>
        <taxon>Bacteria</taxon>
        <taxon>Pseudomonadati</taxon>
        <taxon>Verrucomicrobiota</taxon>
        <taxon>Verrucomicrobiia</taxon>
        <taxon>Verrucomicrobiales</taxon>
        <taxon>Verrucomicrobiaceae</taxon>
    </lineage>
</organism>
<dbReference type="Pfam" id="PF04909">
    <property type="entry name" value="Amidohydro_2"/>
    <property type="match status" value="1"/>
</dbReference>
<proteinExistence type="predicted"/>
<dbReference type="RefSeq" id="WP_146853549.1">
    <property type="nucleotide sequence ID" value="NZ_BKAG01000040.1"/>
</dbReference>